<dbReference type="Gene3D" id="3.40.50.300">
    <property type="entry name" value="P-loop containing nucleotide triphosphate hydrolases"/>
    <property type="match status" value="1"/>
</dbReference>
<keyword evidence="1" id="KW-0547">Nucleotide-binding</keyword>
<evidence type="ECO:0000313" key="2">
    <source>
        <dbReference type="Proteomes" id="UP000243547"/>
    </source>
</evidence>
<dbReference type="Proteomes" id="UP000243547">
    <property type="component" value="Unassembled WGS sequence"/>
</dbReference>
<dbReference type="AlphaFoldDB" id="A0A1M6NTU4"/>
<proteinExistence type="predicted"/>
<protein>
    <submittedName>
        <fullName evidence="1">ATP-binding cassette, subfamily B, MsbA</fullName>
    </submittedName>
</protein>
<accession>A0A1M6NTU4</accession>
<dbReference type="GO" id="GO:0005524">
    <property type="term" value="F:ATP binding"/>
    <property type="evidence" value="ECO:0007669"/>
    <property type="project" value="UniProtKB-KW"/>
</dbReference>
<evidence type="ECO:0000313" key="1">
    <source>
        <dbReference type="EMBL" id="SHJ99146.1"/>
    </source>
</evidence>
<dbReference type="PANTHER" id="PTHR24222">
    <property type="entry name" value="ABC TRANSPORTER B FAMILY"/>
    <property type="match status" value="1"/>
</dbReference>
<dbReference type="EMBL" id="FRAI01000011">
    <property type="protein sequence ID" value="SHJ99146.1"/>
    <property type="molecule type" value="Genomic_DNA"/>
</dbReference>
<dbReference type="SUPFAM" id="SSF52540">
    <property type="entry name" value="P-loop containing nucleoside triphosphate hydrolases"/>
    <property type="match status" value="1"/>
</dbReference>
<name>A0A1M6NTU4_9FIRM</name>
<gene>
    <name evidence="1" type="ORF">SAMN02745227_01241</name>
</gene>
<dbReference type="PANTHER" id="PTHR24222:SF76">
    <property type="entry name" value="MYCOBACTIN IMPORT ATP-BINDING_PERMEASE PROTEIN IRTB"/>
    <property type="match status" value="1"/>
</dbReference>
<keyword evidence="2" id="KW-1185">Reference proteome</keyword>
<dbReference type="InterPro" id="IPR027417">
    <property type="entry name" value="P-loop_NTPase"/>
</dbReference>
<keyword evidence="1" id="KW-0067">ATP-binding</keyword>
<dbReference type="InterPro" id="IPR039421">
    <property type="entry name" value="Type_1_exporter"/>
</dbReference>
<reference evidence="2" key="1">
    <citation type="submission" date="2016-11" db="EMBL/GenBank/DDBJ databases">
        <authorList>
            <person name="Varghese N."/>
            <person name="Submissions S."/>
        </authorList>
    </citation>
    <scope>NUCLEOTIDE SEQUENCE [LARGE SCALE GENOMIC DNA]</scope>
    <source>
        <strain evidence="2">DSM 14826</strain>
    </source>
</reference>
<dbReference type="GO" id="GO:0042626">
    <property type="term" value="F:ATPase-coupled transmembrane transporter activity"/>
    <property type="evidence" value="ECO:0007669"/>
    <property type="project" value="TreeGrafter"/>
</dbReference>
<organism evidence="1 2">
    <name type="scientific">Anaerobranca californiensis DSM 14826</name>
    <dbReference type="NCBI Taxonomy" id="1120989"/>
    <lineage>
        <taxon>Bacteria</taxon>
        <taxon>Bacillati</taxon>
        <taxon>Bacillota</taxon>
        <taxon>Clostridia</taxon>
        <taxon>Eubacteriales</taxon>
        <taxon>Proteinivoracaceae</taxon>
        <taxon>Anaerobranca</taxon>
    </lineage>
</organism>
<sequence length="58" mass="6463">MENKTAIVIAHRLSTIKNADRILVMDGGTIVEEGSHEELLEKEGIYAKMFKIQFGEAS</sequence>
<dbReference type="OrthoDB" id="2328604at2"/>
<dbReference type="GO" id="GO:0005886">
    <property type="term" value="C:plasma membrane"/>
    <property type="evidence" value="ECO:0007669"/>
    <property type="project" value="TreeGrafter"/>
</dbReference>
<dbReference type="STRING" id="1120989.SAMN02745227_01241"/>
<dbReference type="RefSeq" id="WP_159429594.1">
    <property type="nucleotide sequence ID" value="NZ_FRAI01000011.1"/>
</dbReference>